<dbReference type="Gene3D" id="1.10.443.10">
    <property type="entry name" value="Intergrase catalytic core"/>
    <property type="match status" value="1"/>
</dbReference>
<evidence type="ECO:0000256" key="1">
    <source>
        <dbReference type="ARBA" id="ARBA00023172"/>
    </source>
</evidence>
<dbReference type="EMBL" id="NBNE01005667">
    <property type="protein sequence ID" value="OWZ03196.1"/>
    <property type="molecule type" value="Genomic_DNA"/>
</dbReference>
<dbReference type="InterPro" id="IPR011010">
    <property type="entry name" value="DNA_brk_join_enz"/>
</dbReference>
<dbReference type="AlphaFoldDB" id="A0A225VBX5"/>
<feature type="compositionally biased region" description="Basic and acidic residues" evidence="2">
    <location>
        <begin position="510"/>
        <end position="528"/>
    </location>
</feature>
<proteinExistence type="predicted"/>
<reference evidence="4" key="1">
    <citation type="submission" date="2017-03" db="EMBL/GenBank/DDBJ databases">
        <title>Phytopthora megakarya and P. palmivora, two closely related causual agents of cacao black pod achieved similar genome size and gene model numbers by different mechanisms.</title>
        <authorList>
            <person name="Ali S."/>
            <person name="Shao J."/>
            <person name="Larry D.J."/>
            <person name="Kronmiller B."/>
            <person name="Shen D."/>
            <person name="Strem M.D."/>
            <person name="Melnick R.L."/>
            <person name="Guiltinan M.J."/>
            <person name="Tyler B.M."/>
            <person name="Meinhardt L.W."/>
            <person name="Bailey B.A."/>
        </authorList>
    </citation>
    <scope>NUCLEOTIDE SEQUENCE [LARGE SCALE GENOMIC DNA]</scope>
    <source>
        <strain evidence="4">zdho120</strain>
    </source>
</reference>
<gene>
    <name evidence="3" type="ORF">PHMEG_00025112</name>
</gene>
<sequence>MNRYKAELVKFMSFKDDSTYATDHTFTMESLLEITPGHICHWMNKRAYGEPEPSDDAKPVSARSSTLEFAKKAISSFMPRVNATWDPVSEQGNPTRSDAVNKLIKKVKRFEVRREGADSNARRAIEFDEFVNLLELVRMDQERNGIKYMIGSVLTLQWHIVARIDDMMKLKFDNFSANTQFPLTLLIQVRWSKNISEERDAPVQILFGSLDPRILDPRMCALLNLAVYIETTATSMESEFVYGNPNDGDRVVRRVLQDTFENPGFKKLKSGKLGTHSLRKGAATYCTRCGFTKDNVNRRGRWRMRKDVVDAYIDTTQPYPDACTAAALSGPLGPCFYRVREGINSIDTRLLVDEIAPNVKRHMGEAIAKTLALPLLWAALQQSDDDFVLLPDRLKQRVIQAYKTTGGNVELNPVDRETFYVVGDGSHLNLVAIADEKGTTNRPNSCASGGAGEGSRREFAALHSQLLASQHRTTQIMNEVVRNRQESHRELQKIQAILRRLAASPLPRQASREHHAQHSSETAVEQRRSSTPRLSKRPKDLFELWHEYQFGLAGLKAAKEFSRSERGANKFAYSRRKPFWDVIASLVRSGYTSDTAIDKVYAVYGRNLSVSSILKSLREDRKRGGHPSLRVQ</sequence>
<dbReference type="GO" id="GO:0006310">
    <property type="term" value="P:DNA recombination"/>
    <property type="evidence" value="ECO:0007669"/>
    <property type="project" value="UniProtKB-KW"/>
</dbReference>
<accession>A0A225VBX5</accession>
<keyword evidence="1" id="KW-0233">DNA recombination</keyword>
<dbReference type="Proteomes" id="UP000198211">
    <property type="component" value="Unassembled WGS sequence"/>
</dbReference>
<keyword evidence="4" id="KW-1185">Reference proteome</keyword>
<comment type="caution">
    <text evidence="3">The sequence shown here is derived from an EMBL/GenBank/DDBJ whole genome shotgun (WGS) entry which is preliminary data.</text>
</comment>
<evidence type="ECO:0000313" key="4">
    <source>
        <dbReference type="Proteomes" id="UP000198211"/>
    </source>
</evidence>
<dbReference type="SUPFAM" id="SSF56349">
    <property type="entry name" value="DNA breaking-rejoining enzymes"/>
    <property type="match status" value="1"/>
</dbReference>
<evidence type="ECO:0000313" key="3">
    <source>
        <dbReference type="EMBL" id="OWZ03196.1"/>
    </source>
</evidence>
<dbReference type="GO" id="GO:0003677">
    <property type="term" value="F:DNA binding"/>
    <property type="evidence" value="ECO:0007669"/>
    <property type="project" value="InterPro"/>
</dbReference>
<dbReference type="PANTHER" id="PTHR34605">
    <property type="entry name" value="PHAGE_INTEGRASE DOMAIN-CONTAINING PROTEIN"/>
    <property type="match status" value="1"/>
</dbReference>
<protein>
    <submittedName>
        <fullName evidence="3">Uncharacterized protein</fullName>
    </submittedName>
</protein>
<dbReference type="GO" id="GO:0015074">
    <property type="term" value="P:DNA integration"/>
    <property type="evidence" value="ECO:0007669"/>
    <property type="project" value="InterPro"/>
</dbReference>
<dbReference type="OrthoDB" id="123636at2759"/>
<dbReference type="PANTHER" id="PTHR34605:SF4">
    <property type="entry name" value="DNA ADENINE METHYLTRANSFERASE"/>
    <property type="match status" value="1"/>
</dbReference>
<organism evidence="3 4">
    <name type="scientific">Phytophthora megakarya</name>
    <dbReference type="NCBI Taxonomy" id="4795"/>
    <lineage>
        <taxon>Eukaryota</taxon>
        <taxon>Sar</taxon>
        <taxon>Stramenopiles</taxon>
        <taxon>Oomycota</taxon>
        <taxon>Peronosporomycetes</taxon>
        <taxon>Peronosporales</taxon>
        <taxon>Peronosporaceae</taxon>
        <taxon>Phytophthora</taxon>
    </lineage>
</organism>
<dbReference type="InterPro" id="IPR052925">
    <property type="entry name" value="Phage_Integrase-like_Recomb"/>
</dbReference>
<name>A0A225VBX5_9STRA</name>
<evidence type="ECO:0000256" key="2">
    <source>
        <dbReference type="SAM" id="MobiDB-lite"/>
    </source>
</evidence>
<dbReference type="InterPro" id="IPR013762">
    <property type="entry name" value="Integrase-like_cat_sf"/>
</dbReference>
<feature type="region of interest" description="Disordered" evidence="2">
    <location>
        <begin position="506"/>
        <end position="535"/>
    </location>
</feature>